<sequence length="373" mass="42705">MTVPSITVSYATTTSEPPMTRETTSPIEWDHCYSGAHFSGNRDMKMNGPPVVEIGGLCDVEEEGLDKNFVYGRLSPVPAPRRDSEALSKLNGYLPGYRFVGNGEVEMDEGDVKYESSFHEFTFECPFLPAEDFEGFSGCWREDDYEADVSESCFEESSEESSDAGGSSGDDNVSNAYREVPRRPSHMEDNHRGPRKRKFDDYEQGQIEENELEEDEFDEEESQDVRLEESCTNPSDDEMNLEHVLECRCCSELYFYSTEAPEDHEHSFEDYAFQEDDVEIEESPRRLNTIPEEEEPESRFPNRSADYVPMVTHAGDGFWANEIVFIVQEEEDDEDPDTVEIVFVEQDEESEDETGPYFNDTQLDSAEVNYTFV</sequence>
<evidence type="ECO:0000313" key="2">
    <source>
        <dbReference type="EMBL" id="KAF5606534.1"/>
    </source>
</evidence>
<feature type="region of interest" description="Disordered" evidence="1">
    <location>
        <begin position="150"/>
        <end position="237"/>
    </location>
</feature>
<feature type="compositionally biased region" description="Basic and acidic residues" evidence="1">
    <location>
        <begin position="179"/>
        <end position="192"/>
    </location>
</feature>
<dbReference type="AlphaFoldDB" id="A0A8H5Q0U8"/>
<gene>
    <name evidence="2" type="ORF">FSUBG_5931</name>
</gene>
<dbReference type="EMBL" id="JAAOAV010000060">
    <property type="protein sequence ID" value="KAF5606534.1"/>
    <property type="molecule type" value="Genomic_DNA"/>
</dbReference>
<evidence type="ECO:0000313" key="3">
    <source>
        <dbReference type="Proteomes" id="UP000547976"/>
    </source>
</evidence>
<name>A0A8H5Q0U8_GIBSU</name>
<reference evidence="2 3" key="1">
    <citation type="submission" date="2020-05" db="EMBL/GenBank/DDBJ databases">
        <title>Identification and distribution of gene clusters putatively required for synthesis of sphingolipid metabolism inhibitors in phylogenetically diverse species of the filamentous fungus Fusarium.</title>
        <authorList>
            <person name="Kim H.-S."/>
            <person name="Busman M."/>
            <person name="Brown D.W."/>
            <person name="Divon H."/>
            <person name="Uhlig S."/>
            <person name="Proctor R.H."/>
        </authorList>
    </citation>
    <scope>NUCLEOTIDE SEQUENCE [LARGE SCALE GENOMIC DNA]</scope>
    <source>
        <strain evidence="2 3">NRRL 66333</strain>
    </source>
</reference>
<protein>
    <submittedName>
        <fullName evidence="2">Uncharacterized protein</fullName>
    </submittedName>
</protein>
<dbReference type="Proteomes" id="UP000547976">
    <property type="component" value="Unassembled WGS sequence"/>
</dbReference>
<feature type="compositionally biased region" description="Acidic residues" evidence="1">
    <location>
        <begin position="202"/>
        <end position="222"/>
    </location>
</feature>
<organism evidence="2 3">
    <name type="scientific">Gibberella subglutinans</name>
    <name type="common">Fusarium subglutinans</name>
    <dbReference type="NCBI Taxonomy" id="42677"/>
    <lineage>
        <taxon>Eukaryota</taxon>
        <taxon>Fungi</taxon>
        <taxon>Dikarya</taxon>
        <taxon>Ascomycota</taxon>
        <taxon>Pezizomycotina</taxon>
        <taxon>Sordariomycetes</taxon>
        <taxon>Hypocreomycetidae</taxon>
        <taxon>Hypocreales</taxon>
        <taxon>Nectriaceae</taxon>
        <taxon>Fusarium</taxon>
        <taxon>Fusarium fujikuroi species complex</taxon>
    </lineage>
</organism>
<comment type="caution">
    <text evidence="2">The sequence shown here is derived from an EMBL/GenBank/DDBJ whole genome shotgun (WGS) entry which is preliminary data.</text>
</comment>
<keyword evidence="3" id="KW-1185">Reference proteome</keyword>
<accession>A0A8H5Q0U8</accession>
<feature type="region of interest" description="Disordered" evidence="1">
    <location>
        <begin position="1"/>
        <end position="25"/>
    </location>
</feature>
<evidence type="ECO:0000256" key="1">
    <source>
        <dbReference type="SAM" id="MobiDB-lite"/>
    </source>
</evidence>
<dbReference type="GeneID" id="59318799"/>
<dbReference type="OrthoDB" id="5090201at2759"/>
<feature type="compositionally biased region" description="Acidic residues" evidence="1">
    <location>
        <begin position="150"/>
        <end position="162"/>
    </location>
</feature>
<proteinExistence type="predicted"/>
<dbReference type="RefSeq" id="XP_036538504.1">
    <property type="nucleotide sequence ID" value="XM_036684081.1"/>
</dbReference>